<dbReference type="OrthoDB" id="102356at2157"/>
<dbReference type="InParanoid" id="Q5JGE4"/>
<protein>
    <submittedName>
        <fullName evidence="2">Hypothetical membrane protein</fullName>
    </submittedName>
</protein>
<proteinExistence type="predicted"/>
<keyword evidence="1" id="KW-0472">Membrane</keyword>
<dbReference type="AlphaFoldDB" id="Q5JGE4"/>
<keyword evidence="3" id="KW-1185">Reference proteome</keyword>
<dbReference type="EnsemblBacteria" id="BAD85389">
    <property type="protein sequence ID" value="BAD85389"/>
    <property type="gene ID" value="TK1200"/>
</dbReference>
<name>Q5JGE4_THEKO</name>
<keyword evidence="1" id="KW-1133">Transmembrane helix</keyword>
<evidence type="ECO:0000256" key="1">
    <source>
        <dbReference type="SAM" id="Phobius"/>
    </source>
</evidence>
<dbReference type="KEGG" id="tko:TK1200"/>
<gene>
    <name evidence="2" type="ordered locus">TK1200</name>
</gene>
<evidence type="ECO:0000313" key="2">
    <source>
        <dbReference type="EMBL" id="BAD85389.1"/>
    </source>
</evidence>
<feature type="transmembrane region" description="Helical" evidence="1">
    <location>
        <begin position="77"/>
        <end position="94"/>
    </location>
</feature>
<dbReference type="HOGENOM" id="CLU_2366366_0_0_2"/>
<dbReference type="GeneID" id="78447716"/>
<accession>Q5JGE4</accession>
<dbReference type="RefSeq" id="WP_011250151.1">
    <property type="nucleotide sequence ID" value="NC_006624.1"/>
</dbReference>
<evidence type="ECO:0000313" key="3">
    <source>
        <dbReference type="Proteomes" id="UP000000536"/>
    </source>
</evidence>
<sequence length="101" mass="11333">MRRLYYALPFLLIATGYVLWNVRITPGIIALFNWLTFFLELRYGGESKEGEELVTMSIAVSSLLGLGKGTLASIGEFLALFTFILELTALMIKVRTPSRAR</sequence>
<dbReference type="Proteomes" id="UP000000536">
    <property type="component" value="Chromosome"/>
</dbReference>
<keyword evidence="1" id="KW-0812">Transmembrane</keyword>
<dbReference type="eggNOG" id="arCOG14193">
    <property type="taxonomic scope" value="Archaea"/>
</dbReference>
<reference evidence="2 3" key="1">
    <citation type="journal article" date="2005" name="Genome Res.">
        <title>Complete genome sequence of the hyperthermophilic archaeon Thermococcus kodakaraensis KOD1 and comparison with Pyrococcus genomes.</title>
        <authorList>
            <person name="Fukui T."/>
            <person name="Atomi H."/>
            <person name="Kanai T."/>
            <person name="Matsumi R."/>
            <person name="Fujiwara S."/>
            <person name="Imanaka T."/>
        </authorList>
    </citation>
    <scope>NUCLEOTIDE SEQUENCE [LARGE SCALE GENOMIC DNA]</scope>
    <source>
        <strain evidence="3">ATCC BAA-918 / JCM 12380 / KOD1</strain>
    </source>
</reference>
<organism evidence="2 3">
    <name type="scientific">Thermococcus kodakarensis (strain ATCC BAA-918 / JCM 12380 / KOD1)</name>
    <name type="common">Pyrococcus kodakaraensis (strain KOD1)</name>
    <dbReference type="NCBI Taxonomy" id="69014"/>
    <lineage>
        <taxon>Archaea</taxon>
        <taxon>Methanobacteriati</taxon>
        <taxon>Methanobacteriota</taxon>
        <taxon>Thermococci</taxon>
        <taxon>Thermococcales</taxon>
        <taxon>Thermococcaceae</taxon>
        <taxon>Thermococcus</taxon>
    </lineage>
</organism>
<dbReference type="PATRIC" id="fig|69014.16.peg.1175"/>
<dbReference type="STRING" id="69014.TK1200"/>
<dbReference type="EMBL" id="AP006878">
    <property type="protein sequence ID" value="BAD85389.1"/>
    <property type="molecule type" value="Genomic_DNA"/>
</dbReference>